<evidence type="ECO:0000259" key="6">
    <source>
        <dbReference type="Pfam" id="PF25954"/>
    </source>
</evidence>
<dbReference type="FunFam" id="2.40.30.170:FF:000010">
    <property type="entry name" value="Efflux RND transporter periplasmic adaptor subunit"/>
    <property type="match status" value="1"/>
</dbReference>
<dbReference type="RefSeq" id="WP_143158198.1">
    <property type="nucleotide sequence ID" value="NZ_FQYR01000002.1"/>
</dbReference>
<evidence type="ECO:0000313" key="7">
    <source>
        <dbReference type="EMBL" id="SHI76049.1"/>
    </source>
</evidence>
<reference evidence="7 8" key="1">
    <citation type="submission" date="2016-11" db="EMBL/GenBank/DDBJ databases">
        <authorList>
            <person name="Jaros S."/>
            <person name="Januszkiewicz K."/>
            <person name="Wedrychowicz H."/>
        </authorList>
    </citation>
    <scope>NUCLEOTIDE SEQUENCE [LARGE SCALE GENOMIC DNA]</scope>
    <source>
        <strain evidence="7 8">DSM 18772</strain>
    </source>
</reference>
<feature type="domain" description="Multidrug resistance protein MdtA-like barrel-sandwich hybrid" evidence="5">
    <location>
        <begin position="63"/>
        <end position="191"/>
    </location>
</feature>
<dbReference type="Gene3D" id="1.10.287.470">
    <property type="entry name" value="Helix hairpin bin"/>
    <property type="match status" value="1"/>
</dbReference>
<dbReference type="AlphaFoldDB" id="A0A1M6DSE3"/>
<keyword evidence="8" id="KW-1185">Reference proteome</keyword>
<dbReference type="Gene3D" id="2.40.420.20">
    <property type="match status" value="1"/>
</dbReference>
<dbReference type="InterPro" id="IPR006143">
    <property type="entry name" value="RND_pump_MFP"/>
</dbReference>
<dbReference type="InterPro" id="IPR058624">
    <property type="entry name" value="MdtA-like_HH"/>
</dbReference>
<feature type="domain" description="CusB-like beta-barrel" evidence="6">
    <location>
        <begin position="197"/>
        <end position="268"/>
    </location>
</feature>
<feature type="compositionally biased region" description="Basic and acidic residues" evidence="3">
    <location>
        <begin position="379"/>
        <end position="396"/>
    </location>
</feature>
<dbReference type="InParanoid" id="A0A1M6DSE3"/>
<dbReference type="PANTHER" id="PTHR30469">
    <property type="entry name" value="MULTIDRUG RESISTANCE PROTEIN MDTA"/>
    <property type="match status" value="1"/>
</dbReference>
<dbReference type="InterPro" id="IPR058625">
    <property type="entry name" value="MdtA-like_BSH"/>
</dbReference>
<dbReference type="STRING" id="1123071.SAMN02745181_0819"/>
<feature type="coiled-coil region" evidence="2">
    <location>
        <begin position="104"/>
        <end position="155"/>
    </location>
</feature>
<proteinExistence type="inferred from homology"/>
<evidence type="ECO:0000313" key="8">
    <source>
        <dbReference type="Proteomes" id="UP000184510"/>
    </source>
</evidence>
<feature type="domain" description="Multidrug resistance protein MdtA-like alpha-helical hairpin" evidence="4">
    <location>
        <begin position="100"/>
        <end position="150"/>
    </location>
</feature>
<evidence type="ECO:0000259" key="5">
    <source>
        <dbReference type="Pfam" id="PF25917"/>
    </source>
</evidence>
<evidence type="ECO:0000259" key="4">
    <source>
        <dbReference type="Pfam" id="PF25876"/>
    </source>
</evidence>
<dbReference type="NCBIfam" id="TIGR01730">
    <property type="entry name" value="RND_mfp"/>
    <property type="match status" value="1"/>
</dbReference>
<dbReference type="OrthoDB" id="9810430at2"/>
<dbReference type="Gene3D" id="2.40.30.170">
    <property type="match status" value="1"/>
</dbReference>
<dbReference type="EMBL" id="FQYR01000002">
    <property type="protein sequence ID" value="SHI76049.1"/>
    <property type="molecule type" value="Genomic_DNA"/>
</dbReference>
<sequence length="396" mass="42680">MFTKSISTLALASAIVLTSCSDKEKDPAAEAMTNAPRKVETTTVSRTDMRSILSLVGSIEANEIADIRAEISGNLESINFKEGDQVKAGQVLAKVDDREIVAQLEETEAQLKLAKQTRDRYQRLIATKSIPQADLDEAESQLSTLQATAQRLRVRLSKTSIKAPFDGTVGARNVSPGDYIDPSKSITTVVDTSKLKISFQVPERYYGQLRVGGDIDIRTSTTNGSKTKGSVYFISSVVERATRSAQVKAWIENPPKTLYPGMFTNVDLILEVREKTLTVPEQALLASARGDSVIVLGPSEGGSNPISIVPVKTGLREIGTVEIEPVKPGSIKEGTEIVAAGVGGLPLFPGMRVIPVPMRPDPIRTGSTLQTGSYDEILTPDKKGKKAEQAQPESKQ</sequence>
<organism evidence="7 8">
    <name type="scientific">Rubritalea squalenifaciens DSM 18772</name>
    <dbReference type="NCBI Taxonomy" id="1123071"/>
    <lineage>
        <taxon>Bacteria</taxon>
        <taxon>Pseudomonadati</taxon>
        <taxon>Verrucomicrobiota</taxon>
        <taxon>Verrucomicrobiia</taxon>
        <taxon>Verrucomicrobiales</taxon>
        <taxon>Rubritaleaceae</taxon>
        <taxon>Rubritalea</taxon>
    </lineage>
</organism>
<name>A0A1M6DSE3_9BACT</name>
<keyword evidence="2" id="KW-0175">Coiled coil</keyword>
<dbReference type="Proteomes" id="UP000184510">
    <property type="component" value="Unassembled WGS sequence"/>
</dbReference>
<evidence type="ECO:0000256" key="1">
    <source>
        <dbReference type="ARBA" id="ARBA00009477"/>
    </source>
</evidence>
<dbReference type="Gene3D" id="2.40.50.100">
    <property type="match status" value="1"/>
</dbReference>
<dbReference type="GO" id="GO:0015562">
    <property type="term" value="F:efflux transmembrane transporter activity"/>
    <property type="evidence" value="ECO:0007669"/>
    <property type="project" value="TreeGrafter"/>
</dbReference>
<protein>
    <submittedName>
        <fullName evidence="7">Membrane fusion protein, multidrug efflux system</fullName>
    </submittedName>
</protein>
<dbReference type="PROSITE" id="PS51257">
    <property type="entry name" value="PROKAR_LIPOPROTEIN"/>
    <property type="match status" value="1"/>
</dbReference>
<dbReference type="Pfam" id="PF25917">
    <property type="entry name" value="BSH_RND"/>
    <property type="match status" value="1"/>
</dbReference>
<evidence type="ECO:0000256" key="3">
    <source>
        <dbReference type="SAM" id="MobiDB-lite"/>
    </source>
</evidence>
<accession>A0A1M6DSE3</accession>
<feature type="region of interest" description="Disordered" evidence="3">
    <location>
        <begin position="359"/>
        <end position="396"/>
    </location>
</feature>
<dbReference type="InterPro" id="IPR058792">
    <property type="entry name" value="Beta-barrel_RND_2"/>
</dbReference>
<gene>
    <name evidence="7" type="ORF">SAMN02745181_0819</name>
</gene>
<dbReference type="SUPFAM" id="SSF111369">
    <property type="entry name" value="HlyD-like secretion proteins"/>
    <property type="match status" value="1"/>
</dbReference>
<dbReference type="GO" id="GO:1990281">
    <property type="term" value="C:efflux pump complex"/>
    <property type="evidence" value="ECO:0007669"/>
    <property type="project" value="TreeGrafter"/>
</dbReference>
<evidence type="ECO:0000256" key="2">
    <source>
        <dbReference type="SAM" id="Coils"/>
    </source>
</evidence>
<comment type="similarity">
    <text evidence="1">Belongs to the membrane fusion protein (MFP) (TC 8.A.1) family.</text>
</comment>
<dbReference type="Pfam" id="PF25876">
    <property type="entry name" value="HH_MFP_RND"/>
    <property type="match status" value="1"/>
</dbReference>
<dbReference type="Pfam" id="PF25954">
    <property type="entry name" value="Beta-barrel_RND_2"/>
    <property type="match status" value="1"/>
</dbReference>